<sequence>MERQAHTAKVGFEPVSLRTEDKVPSQINEKIEAEKKKSDELDNERKEAQEQLWMASSIEDMSSTQLDQYQLALYNLKKSLNNSAPADNPYPHFFAGDFSSNNESSPADNPHPQYFVGRSSSSNNPPL</sequence>
<dbReference type="Proteomes" id="UP001372338">
    <property type="component" value="Unassembled WGS sequence"/>
</dbReference>
<feature type="compositionally biased region" description="Basic and acidic residues" evidence="1">
    <location>
        <begin position="18"/>
        <end position="48"/>
    </location>
</feature>
<feature type="compositionally biased region" description="Polar residues" evidence="1">
    <location>
        <begin position="98"/>
        <end position="107"/>
    </location>
</feature>
<feature type="region of interest" description="Disordered" evidence="1">
    <location>
        <begin position="80"/>
        <end position="127"/>
    </location>
</feature>
<protein>
    <submittedName>
        <fullName evidence="2">Uncharacterized protein</fullName>
    </submittedName>
</protein>
<name>A0AAN9FRA4_CROPI</name>
<evidence type="ECO:0000256" key="1">
    <source>
        <dbReference type="SAM" id="MobiDB-lite"/>
    </source>
</evidence>
<feature type="region of interest" description="Disordered" evidence="1">
    <location>
        <begin position="1"/>
        <end position="48"/>
    </location>
</feature>
<organism evidence="2 3">
    <name type="scientific">Crotalaria pallida</name>
    <name type="common">Smooth rattlebox</name>
    <name type="synonym">Crotalaria striata</name>
    <dbReference type="NCBI Taxonomy" id="3830"/>
    <lineage>
        <taxon>Eukaryota</taxon>
        <taxon>Viridiplantae</taxon>
        <taxon>Streptophyta</taxon>
        <taxon>Embryophyta</taxon>
        <taxon>Tracheophyta</taxon>
        <taxon>Spermatophyta</taxon>
        <taxon>Magnoliopsida</taxon>
        <taxon>eudicotyledons</taxon>
        <taxon>Gunneridae</taxon>
        <taxon>Pentapetalae</taxon>
        <taxon>rosids</taxon>
        <taxon>fabids</taxon>
        <taxon>Fabales</taxon>
        <taxon>Fabaceae</taxon>
        <taxon>Papilionoideae</taxon>
        <taxon>50 kb inversion clade</taxon>
        <taxon>genistoids sensu lato</taxon>
        <taxon>core genistoids</taxon>
        <taxon>Crotalarieae</taxon>
        <taxon>Crotalaria</taxon>
    </lineage>
</organism>
<gene>
    <name evidence="2" type="ORF">RIF29_08789</name>
</gene>
<dbReference type="EMBL" id="JAYWIO010000002">
    <property type="protein sequence ID" value="KAK7281097.1"/>
    <property type="molecule type" value="Genomic_DNA"/>
</dbReference>
<comment type="caution">
    <text evidence="2">The sequence shown here is derived from an EMBL/GenBank/DDBJ whole genome shotgun (WGS) entry which is preliminary data.</text>
</comment>
<proteinExistence type="predicted"/>
<accession>A0AAN9FRA4</accession>
<evidence type="ECO:0000313" key="2">
    <source>
        <dbReference type="EMBL" id="KAK7281097.1"/>
    </source>
</evidence>
<keyword evidence="3" id="KW-1185">Reference proteome</keyword>
<evidence type="ECO:0000313" key="3">
    <source>
        <dbReference type="Proteomes" id="UP001372338"/>
    </source>
</evidence>
<feature type="compositionally biased region" description="Polar residues" evidence="1">
    <location>
        <begin position="118"/>
        <end position="127"/>
    </location>
</feature>
<reference evidence="2 3" key="1">
    <citation type="submission" date="2024-01" db="EMBL/GenBank/DDBJ databases">
        <title>The genomes of 5 underutilized Papilionoideae crops provide insights into root nodulation and disease resistanc.</title>
        <authorList>
            <person name="Yuan L."/>
        </authorList>
    </citation>
    <scope>NUCLEOTIDE SEQUENCE [LARGE SCALE GENOMIC DNA]</scope>
    <source>
        <strain evidence="2">ZHUSHIDOU_FW_LH</strain>
        <tissue evidence="2">Leaf</tissue>
    </source>
</reference>
<dbReference type="AlphaFoldDB" id="A0AAN9FRA4"/>